<proteinExistence type="inferred from homology"/>
<sequence>MATVETIEQVKQIDVDQYKYGFETQIESIKAPKGLDENTIRYISEKKNEPQWMLDWRLDAFERWQAMKEPTWARVSYPKIDFQDLYYYSAPKNAEGPRSLEEVDPELLATYEKLGIPLKEQEILAGVQNSRVAVDAVFDSVSVVTTFKEELAKAGVIFCSISEALRNHPDLVKKYLGSVVPKSDNFYAALNSAVFSDGSFVYIPEGVRCPMELSTYFRINEKQTGQFERTLIIAEKGSYVSYLEGCTAPMRDENQLHAAVVELIALDDAEIKYSTVQNWYPGDANGQGGIYNFVTKRGDCRGKNSKISWTQVETGSAITWKYPSCILRGDNSRGEFYSIAISNGHQQIDSGTKMIHLGKNTSSRIISKGIAAGVSQNTYRGLVSAHRKATNSRNYTQCDSLLIGDRCGAHTVPYIEAKNSSAHFEHEATTSKISDDKLFYCMQRGLSEEEAVTLIVNGFVRDVLQQLPMEFMAETQKLIGISLEGSVG</sequence>
<dbReference type="NCBIfam" id="TIGR01980">
    <property type="entry name" value="sufB"/>
    <property type="match status" value="1"/>
</dbReference>
<dbReference type="InterPro" id="IPR010231">
    <property type="entry name" value="SUF_FeS_clus_asmbl_SufB"/>
</dbReference>
<keyword evidence="5" id="KW-1185">Reference proteome</keyword>
<dbReference type="NCBIfam" id="NF008773">
    <property type="entry name" value="PRK11814.1"/>
    <property type="match status" value="1"/>
</dbReference>
<dbReference type="InterPro" id="IPR000825">
    <property type="entry name" value="SUF_FeS_clus_asmbl_SufBD_core"/>
</dbReference>
<dbReference type="InterPro" id="IPR055346">
    <property type="entry name" value="Fe-S_cluster_assembly_SufBD"/>
</dbReference>
<evidence type="ECO:0000313" key="4">
    <source>
        <dbReference type="EMBL" id="CPR15326.1"/>
    </source>
</evidence>
<dbReference type="Pfam" id="PF01458">
    <property type="entry name" value="SUFBD_core"/>
    <property type="match status" value="1"/>
</dbReference>
<accession>A0A0D6J9Z8</accession>
<evidence type="ECO:0000313" key="5">
    <source>
        <dbReference type="Proteomes" id="UP000033187"/>
    </source>
</evidence>
<protein>
    <submittedName>
        <fullName evidence="4">Component of SufBCD complex</fullName>
    </submittedName>
</protein>
<dbReference type="EMBL" id="LN829119">
    <property type="protein sequence ID" value="CPR15326.1"/>
    <property type="molecule type" value="Genomic_DNA"/>
</dbReference>
<dbReference type="AlphaFoldDB" id="A0A0D6J9Z8"/>
<feature type="domain" description="SUF system FeS cluster assembly SufBD core" evidence="2">
    <location>
        <begin position="217"/>
        <end position="459"/>
    </location>
</feature>
<dbReference type="InterPro" id="IPR045595">
    <property type="entry name" value="SufBD_N"/>
</dbReference>
<dbReference type="KEGG" id="fiy:BN1229_v1_0308"/>
<organism evidence="4 5">
    <name type="scientific">Candidatus Filomicrobium marinum</name>
    <dbReference type="NCBI Taxonomy" id="1608628"/>
    <lineage>
        <taxon>Bacteria</taxon>
        <taxon>Pseudomonadati</taxon>
        <taxon>Pseudomonadota</taxon>
        <taxon>Alphaproteobacteria</taxon>
        <taxon>Hyphomicrobiales</taxon>
        <taxon>Hyphomicrobiaceae</taxon>
        <taxon>Filomicrobium</taxon>
    </lineage>
</organism>
<feature type="domain" description="SUF system FeS cluster assembly SufBD N-terminal" evidence="3">
    <location>
        <begin position="147"/>
        <end position="209"/>
    </location>
</feature>
<name>A0A0D6J9Z8_9HYPH</name>
<evidence type="ECO:0000256" key="1">
    <source>
        <dbReference type="ARBA" id="ARBA00043967"/>
    </source>
</evidence>
<dbReference type="OrthoDB" id="9803529at2"/>
<dbReference type="RefSeq" id="WP_046475811.1">
    <property type="nucleotide sequence ID" value="NZ_LN829118.1"/>
</dbReference>
<gene>
    <name evidence="4" type="primary">sufB</name>
    <name evidence="4" type="ORF">YBN1229_v1_0308</name>
</gene>
<dbReference type="GO" id="GO:0016226">
    <property type="term" value="P:iron-sulfur cluster assembly"/>
    <property type="evidence" value="ECO:0007669"/>
    <property type="project" value="InterPro"/>
</dbReference>
<dbReference type="PANTHER" id="PTHR30508:SF1">
    <property type="entry name" value="UPF0051 PROTEIN ABCI8, CHLOROPLASTIC-RELATED"/>
    <property type="match status" value="1"/>
</dbReference>
<comment type="similarity">
    <text evidence="1">Belongs to the iron-sulfur cluster assembly SufBD family.</text>
</comment>
<evidence type="ECO:0000259" key="2">
    <source>
        <dbReference type="Pfam" id="PF01458"/>
    </source>
</evidence>
<dbReference type="KEGG" id="fil:BN1229_v1_0303"/>
<dbReference type="InterPro" id="IPR037284">
    <property type="entry name" value="SUF_FeS_clus_asmbl_SufBD_sf"/>
</dbReference>
<dbReference type="PANTHER" id="PTHR30508">
    <property type="entry name" value="FES CLUSTER ASSEMBLY PROTEIN SUF"/>
    <property type="match status" value="1"/>
</dbReference>
<evidence type="ECO:0000259" key="3">
    <source>
        <dbReference type="Pfam" id="PF19295"/>
    </source>
</evidence>
<dbReference type="SUPFAM" id="SSF101960">
    <property type="entry name" value="Stabilizer of iron transporter SufD"/>
    <property type="match status" value="1"/>
</dbReference>
<dbReference type="Pfam" id="PF19295">
    <property type="entry name" value="SufBD_N"/>
    <property type="match status" value="1"/>
</dbReference>
<dbReference type="Proteomes" id="UP000033187">
    <property type="component" value="Chromosome 1"/>
</dbReference>
<reference evidence="5" key="1">
    <citation type="submission" date="2015-02" db="EMBL/GenBank/DDBJ databases">
        <authorList>
            <person name="Chooi Y.-H."/>
        </authorList>
    </citation>
    <scope>NUCLEOTIDE SEQUENCE [LARGE SCALE GENOMIC DNA]</scope>
    <source>
        <strain evidence="5">strain Y</strain>
    </source>
</reference>